<dbReference type="InterPro" id="IPR032675">
    <property type="entry name" value="LRR_dom_sf"/>
</dbReference>
<dbReference type="PROSITE" id="PS51147">
    <property type="entry name" value="PFTA"/>
    <property type="match status" value="3"/>
</dbReference>
<dbReference type="EC" id="2.5.1.60" evidence="2 9"/>
<evidence type="ECO:0000256" key="2">
    <source>
        <dbReference type="ARBA" id="ARBA00012656"/>
    </source>
</evidence>
<dbReference type="GO" id="GO:0005968">
    <property type="term" value="C:Rab-protein geranylgeranyltransferase complex"/>
    <property type="evidence" value="ECO:0007669"/>
    <property type="project" value="TreeGrafter"/>
</dbReference>
<dbReference type="OrthoDB" id="1658at2759"/>
<evidence type="ECO:0000256" key="5">
    <source>
        <dbReference type="ARBA" id="ARBA00022679"/>
    </source>
</evidence>
<dbReference type="FunFam" id="1.25.40.120:FF:000035">
    <property type="entry name" value="Geranylgeranyl transferase type-2 subunit alpha"/>
    <property type="match status" value="1"/>
</dbReference>
<evidence type="ECO:0000256" key="4">
    <source>
        <dbReference type="ARBA" id="ARBA00022602"/>
    </source>
</evidence>
<sequence>MHGRLKVKTTAQQKAERHAERLKKMDSYEKAMARIVELRSLGPCSEEEALKLTNGVLHGNPDLSTLWNFRKEIYLGSQKKSDEILQAECEITKRCLEIQPKSYCTWHHRLWVLSTYNKDPSFWDLELRLCNTYLTLDERNFHCWDYRRFVLTQRNAPDQHEEELNYSMDRIKTNFSNYSAWHYRSKLLEKEITSNESIRNSELILTQHAAFTDPEDSSPRFYHKWLLKSSSSCILAWKYIPVEGILILPKELKDFDIFVEDKPIEKSPLVRNLIWKIHISNENTCPTPRFEFPSGSGIMDLHGASNLGDEMKRTLEEELKNSLELLELEPDSKWTLSSALDIMLTLDLRKYYDDILKFIDQLLTLDPFRKGYYNDMRSKINTQYYFSTPGINRSYVNMSELSLTRIDFPQYFYEACEVDLSKNNLQSLSGLCGYLNRCQVLNINGNNMLSIHHISDLLTVTETLKKLKISKSIEKAEELVKEYSHIAFEFF</sequence>
<evidence type="ECO:0000256" key="3">
    <source>
        <dbReference type="ARBA" id="ARBA00014772"/>
    </source>
</evidence>
<comment type="catalytic activity">
    <reaction evidence="8 9">
        <text>geranylgeranyl diphosphate + L-cysteinyl-[protein] = S-geranylgeranyl-L-cysteinyl-[protein] + diphosphate</text>
        <dbReference type="Rhea" id="RHEA:21240"/>
        <dbReference type="Rhea" id="RHEA-COMP:10131"/>
        <dbReference type="Rhea" id="RHEA-COMP:11537"/>
        <dbReference type="ChEBI" id="CHEBI:29950"/>
        <dbReference type="ChEBI" id="CHEBI:33019"/>
        <dbReference type="ChEBI" id="CHEBI:57533"/>
        <dbReference type="ChEBI" id="CHEBI:86021"/>
        <dbReference type="EC" id="2.5.1.60"/>
    </reaction>
</comment>
<evidence type="ECO:0000256" key="1">
    <source>
        <dbReference type="ARBA" id="ARBA00006734"/>
    </source>
</evidence>
<evidence type="ECO:0000256" key="8">
    <source>
        <dbReference type="ARBA" id="ARBA00047658"/>
    </source>
</evidence>
<dbReference type="Gene3D" id="1.25.40.120">
    <property type="entry name" value="Protein prenylyltransferase"/>
    <property type="match status" value="2"/>
</dbReference>
<reference evidence="10" key="1">
    <citation type="submission" date="2014-05" db="EMBL/GenBank/DDBJ databases">
        <authorList>
            <person name="Chronopoulou M."/>
        </authorList>
    </citation>
    <scope>NUCLEOTIDE SEQUENCE</scope>
    <source>
        <tissue evidence="10">Whole organism</tissue>
    </source>
</reference>
<dbReference type="GO" id="GO:0004663">
    <property type="term" value="F:Rab geranylgeranyltransferase activity"/>
    <property type="evidence" value="ECO:0007669"/>
    <property type="project" value="UniProtKB-UniRule"/>
</dbReference>
<proteinExistence type="inferred from homology"/>
<comment type="function">
    <text evidence="9">Catalyzes the transfer of a geranyl-geranyl moiety from geranyl-geranyl pyrophosphate to cysteines occuring in specific C-terminal amino acid sequences.</text>
</comment>
<dbReference type="GO" id="GO:0097354">
    <property type="term" value="P:prenylation"/>
    <property type="evidence" value="ECO:0007669"/>
    <property type="project" value="UniProtKB-UniRule"/>
</dbReference>
<organism evidence="10">
    <name type="scientific">Lepeophtheirus salmonis</name>
    <name type="common">Salmon louse</name>
    <name type="synonym">Caligus salmonis</name>
    <dbReference type="NCBI Taxonomy" id="72036"/>
    <lineage>
        <taxon>Eukaryota</taxon>
        <taxon>Metazoa</taxon>
        <taxon>Ecdysozoa</taxon>
        <taxon>Arthropoda</taxon>
        <taxon>Crustacea</taxon>
        <taxon>Multicrustacea</taxon>
        <taxon>Hexanauplia</taxon>
        <taxon>Copepoda</taxon>
        <taxon>Siphonostomatoida</taxon>
        <taxon>Caligidae</taxon>
        <taxon>Lepeophtheirus</taxon>
    </lineage>
</organism>
<dbReference type="SUPFAM" id="SSF48439">
    <property type="entry name" value="Protein prenylyltransferase"/>
    <property type="match status" value="1"/>
</dbReference>
<dbReference type="Pfam" id="PF01239">
    <property type="entry name" value="PPTA"/>
    <property type="match status" value="3"/>
</dbReference>
<keyword evidence="6" id="KW-0677">Repeat</keyword>
<evidence type="ECO:0000256" key="9">
    <source>
        <dbReference type="RuleBase" id="RU367120"/>
    </source>
</evidence>
<dbReference type="Gene3D" id="3.80.10.10">
    <property type="entry name" value="Ribonuclease Inhibitor"/>
    <property type="match status" value="1"/>
</dbReference>
<evidence type="ECO:0000313" key="10">
    <source>
        <dbReference type="EMBL" id="CDW37201.1"/>
    </source>
</evidence>
<evidence type="ECO:0000256" key="7">
    <source>
        <dbReference type="ARBA" id="ARBA00031267"/>
    </source>
</evidence>
<dbReference type="EMBL" id="HACA01019840">
    <property type="protein sequence ID" value="CDW37201.1"/>
    <property type="molecule type" value="Transcribed_RNA"/>
</dbReference>
<dbReference type="PANTHER" id="PTHR11129:SF2">
    <property type="entry name" value="GERANYLGERANYL TRANSFERASE TYPE-2 SUBUNIT ALPHA"/>
    <property type="match status" value="1"/>
</dbReference>
<accession>A0A0K2UHN1</accession>
<keyword evidence="5 9" id="KW-0808">Transferase</keyword>
<dbReference type="AlphaFoldDB" id="A0A0K2UHN1"/>
<name>A0A0K2UHN1_LEPSM</name>
<keyword evidence="4 9" id="KW-0637">Prenyltransferase</keyword>
<evidence type="ECO:0000256" key="6">
    <source>
        <dbReference type="ARBA" id="ARBA00022737"/>
    </source>
</evidence>
<protein>
    <recommendedName>
        <fullName evidence="3 9">Geranylgeranyl transferase type-2 subunit alpha</fullName>
        <ecNumber evidence="2 9">2.5.1.60</ecNumber>
    </recommendedName>
    <alternativeName>
        <fullName evidence="7 9">Geranylgeranyl transferase type II subunit alpha</fullName>
    </alternativeName>
</protein>
<dbReference type="SUPFAM" id="SSF52058">
    <property type="entry name" value="L domain-like"/>
    <property type="match status" value="1"/>
</dbReference>
<comment type="similarity">
    <text evidence="1 9">Belongs to the protein prenyltransferase subunit alpha family.</text>
</comment>
<dbReference type="PANTHER" id="PTHR11129">
    <property type="entry name" value="PROTEIN FARNESYLTRANSFERASE ALPHA SUBUNIT/RAB GERANYLGERANYL TRANSFERASE ALPHA SUBUNIT"/>
    <property type="match status" value="1"/>
</dbReference>
<dbReference type="InterPro" id="IPR002088">
    <property type="entry name" value="Prenyl_trans_a"/>
</dbReference>